<dbReference type="InterPro" id="IPR001878">
    <property type="entry name" value="Znf_CCHC"/>
</dbReference>
<gene>
    <name evidence="5" type="ORF">SLEP1_g32219</name>
</gene>
<evidence type="ECO:0000313" key="6">
    <source>
        <dbReference type="Proteomes" id="UP001054252"/>
    </source>
</evidence>
<accession>A0AAV5KCT6</accession>
<organism evidence="5 6">
    <name type="scientific">Rubroshorea leprosula</name>
    <dbReference type="NCBI Taxonomy" id="152421"/>
    <lineage>
        <taxon>Eukaryota</taxon>
        <taxon>Viridiplantae</taxon>
        <taxon>Streptophyta</taxon>
        <taxon>Embryophyta</taxon>
        <taxon>Tracheophyta</taxon>
        <taxon>Spermatophyta</taxon>
        <taxon>Magnoliopsida</taxon>
        <taxon>eudicotyledons</taxon>
        <taxon>Gunneridae</taxon>
        <taxon>Pentapetalae</taxon>
        <taxon>rosids</taxon>
        <taxon>malvids</taxon>
        <taxon>Malvales</taxon>
        <taxon>Dipterocarpaceae</taxon>
        <taxon>Rubroshorea</taxon>
    </lineage>
</organism>
<dbReference type="EMBL" id="BPVZ01000060">
    <property type="protein sequence ID" value="GKV22339.1"/>
    <property type="molecule type" value="Genomic_DNA"/>
</dbReference>
<keyword evidence="2" id="KW-0175">Coiled coil</keyword>
<dbReference type="PROSITE" id="PS50158">
    <property type="entry name" value="ZF_CCHC"/>
    <property type="match status" value="1"/>
</dbReference>
<name>A0AAV5KCT6_9ROSI</name>
<keyword evidence="1" id="KW-0862">Zinc</keyword>
<comment type="caution">
    <text evidence="5">The sequence shown here is derived from an EMBL/GenBank/DDBJ whole genome shotgun (WGS) entry which is preliminary data.</text>
</comment>
<dbReference type="Proteomes" id="UP001054252">
    <property type="component" value="Unassembled WGS sequence"/>
</dbReference>
<dbReference type="Gene3D" id="4.10.60.10">
    <property type="entry name" value="Zinc finger, CCHC-type"/>
    <property type="match status" value="1"/>
</dbReference>
<dbReference type="SMART" id="SM00343">
    <property type="entry name" value="ZnF_C2HC"/>
    <property type="match status" value="1"/>
</dbReference>
<sequence>MICNGEFLHKDPEEAIDYLNELVEKAHTWTGPSATDSTSRSRSSGIYHLKEEDNLRAQLEAATRELEMLKMKNNRVTHTVAKLEAQAPCFVCGGLDHLAQDCPTYGEMRGESTSNSKNIQGVNAITTRTGKVIEPLQKSPKLKDATPRSREDDLLEEPEKEVPIRVPFPQALKSGKILDNQGDNSAGRIRKAAAAATGNLGNSSANAASMAMQNQWQCEILEMEIPSSPEKKKN</sequence>
<dbReference type="AlphaFoldDB" id="A0AAV5KCT6"/>
<dbReference type="GO" id="GO:0008270">
    <property type="term" value="F:zinc ion binding"/>
    <property type="evidence" value="ECO:0007669"/>
    <property type="project" value="UniProtKB-KW"/>
</dbReference>
<evidence type="ECO:0000256" key="1">
    <source>
        <dbReference type="PROSITE-ProRule" id="PRU00047"/>
    </source>
</evidence>
<protein>
    <recommendedName>
        <fullName evidence="4">CCHC-type domain-containing protein</fullName>
    </recommendedName>
</protein>
<evidence type="ECO:0000313" key="5">
    <source>
        <dbReference type="EMBL" id="GKV22339.1"/>
    </source>
</evidence>
<keyword evidence="1" id="KW-0479">Metal-binding</keyword>
<feature type="coiled-coil region" evidence="2">
    <location>
        <begin position="49"/>
        <end position="86"/>
    </location>
</feature>
<evidence type="ECO:0000259" key="4">
    <source>
        <dbReference type="PROSITE" id="PS50158"/>
    </source>
</evidence>
<keyword evidence="1" id="KW-0863">Zinc-finger</keyword>
<feature type="region of interest" description="Disordered" evidence="3">
    <location>
        <begin position="136"/>
        <end position="158"/>
    </location>
</feature>
<evidence type="ECO:0000256" key="3">
    <source>
        <dbReference type="SAM" id="MobiDB-lite"/>
    </source>
</evidence>
<evidence type="ECO:0000256" key="2">
    <source>
        <dbReference type="SAM" id="Coils"/>
    </source>
</evidence>
<feature type="compositionally biased region" description="Basic and acidic residues" evidence="3">
    <location>
        <begin position="141"/>
        <end position="152"/>
    </location>
</feature>
<dbReference type="SUPFAM" id="SSF57756">
    <property type="entry name" value="Retrovirus zinc finger-like domains"/>
    <property type="match status" value="1"/>
</dbReference>
<dbReference type="GO" id="GO:0003676">
    <property type="term" value="F:nucleic acid binding"/>
    <property type="evidence" value="ECO:0007669"/>
    <property type="project" value="InterPro"/>
</dbReference>
<feature type="domain" description="CCHC-type" evidence="4">
    <location>
        <begin position="89"/>
        <end position="103"/>
    </location>
</feature>
<dbReference type="InterPro" id="IPR036875">
    <property type="entry name" value="Znf_CCHC_sf"/>
</dbReference>
<reference evidence="5 6" key="1">
    <citation type="journal article" date="2021" name="Commun. Biol.">
        <title>The genome of Shorea leprosula (Dipterocarpaceae) highlights the ecological relevance of drought in aseasonal tropical rainforests.</title>
        <authorList>
            <person name="Ng K.K.S."/>
            <person name="Kobayashi M.J."/>
            <person name="Fawcett J.A."/>
            <person name="Hatakeyama M."/>
            <person name="Paape T."/>
            <person name="Ng C.H."/>
            <person name="Ang C.C."/>
            <person name="Tnah L.H."/>
            <person name="Lee C.T."/>
            <person name="Nishiyama T."/>
            <person name="Sese J."/>
            <person name="O'Brien M.J."/>
            <person name="Copetti D."/>
            <person name="Mohd Noor M.I."/>
            <person name="Ong R.C."/>
            <person name="Putra M."/>
            <person name="Sireger I.Z."/>
            <person name="Indrioko S."/>
            <person name="Kosugi Y."/>
            <person name="Izuno A."/>
            <person name="Isagi Y."/>
            <person name="Lee S.L."/>
            <person name="Shimizu K.K."/>
        </authorList>
    </citation>
    <scope>NUCLEOTIDE SEQUENCE [LARGE SCALE GENOMIC DNA]</scope>
    <source>
        <strain evidence="5">214</strain>
    </source>
</reference>
<keyword evidence="6" id="KW-1185">Reference proteome</keyword>
<proteinExistence type="predicted"/>